<organism evidence="1 2">
    <name type="scientific">Elaphomyces granulatus</name>
    <dbReference type="NCBI Taxonomy" id="519963"/>
    <lineage>
        <taxon>Eukaryota</taxon>
        <taxon>Fungi</taxon>
        <taxon>Dikarya</taxon>
        <taxon>Ascomycota</taxon>
        <taxon>Pezizomycotina</taxon>
        <taxon>Eurotiomycetes</taxon>
        <taxon>Eurotiomycetidae</taxon>
        <taxon>Eurotiales</taxon>
        <taxon>Elaphomycetaceae</taxon>
        <taxon>Elaphomyces</taxon>
    </lineage>
</organism>
<dbReference type="AlphaFoldDB" id="A0A232M6P7"/>
<keyword evidence="2" id="KW-1185">Reference proteome</keyword>
<evidence type="ECO:0000313" key="1">
    <source>
        <dbReference type="EMBL" id="OXV12085.1"/>
    </source>
</evidence>
<evidence type="ECO:0000313" key="2">
    <source>
        <dbReference type="Proteomes" id="UP000243515"/>
    </source>
</evidence>
<gene>
    <name evidence="1" type="ORF">Egran_00154</name>
</gene>
<dbReference type="PANTHER" id="PTHR41677:SF1">
    <property type="entry name" value="FE2OG DIOXYGENASE DOMAIN-CONTAINING PROTEIN"/>
    <property type="match status" value="1"/>
</dbReference>
<sequence>MTVGQSRHLEDVFDPIIHLNYSPPSSTFSMEDLGFTVSDASTTIAGSVPFPLLSPEGVLAYRRAMKEALEPCASVYDTRTLILRNIAKHSKFIRDLWSHPETTRIISEVAGISLTVVMPIEMGHTNIQTSSSTIQEMMQEFQIEPSTQRVETTAEEANYDPLAVDSVVPWHHDSYPFVCVLMLSDTTSMIGGETYVKRGDGTPMKIEGPSLGYCVVLQGGQIEHLAARAFGTAERITAVTSYRSNVDGLYDNSYLSNVRPYSKTHDLYPEWTLYRLEKLQHELRLMQGIVLEARRNGHGVPLDTLNEFADNQVSYLQRTVRQMMCPTLCQDIVERFGLKAIYGAPTTWERIRSNPRFEELLPAAMKLTETLPLFSLYLSDWDTARGAVGRGKTLSSYCGPLSWDRKENGKTLEYTFGDELVRQGLREVLLAWLERTGLLGLAK</sequence>
<proteinExistence type="predicted"/>
<dbReference type="OrthoDB" id="10256055at2759"/>
<evidence type="ECO:0008006" key="3">
    <source>
        <dbReference type="Google" id="ProtNLM"/>
    </source>
</evidence>
<dbReference type="PANTHER" id="PTHR41677">
    <property type="entry name" value="YALI0B19030P"/>
    <property type="match status" value="1"/>
</dbReference>
<reference evidence="1 2" key="1">
    <citation type="journal article" date="2015" name="Environ. Microbiol.">
        <title>Metagenome sequence of Elaphomyces granulatus from sporocarp tissue reveals Ascomycota ectomycorrhizal fingerprints of genome expansion and a Proteobacteria-rich microbiome.</title>
        <authorList>
            <person name="Quandt C.A."/>
            <person name="Kohler A."/>
            <person name="Hesse C.N."/>
            <person name="Sharpton T.J."/>
            <person name="Martin F."/>
            <person name="Spatafora J.W."/>
        </authorList>
    </citation>
    <scope>NUCLEOTIDE SEQUENCE [LARGE SCALE GENOMIC DNA]</scope>
    <source>
        <strain evidence="1 2">OSC145934</strain>
    </source>
</reference>
<dbReference type="EMBL" id="NPHW01002138">
    <property type="protein sequence ID" value="OXV12085.1"/>
    <property type="molecule type" value="Genomic_DNA"/>
</dbReference>
<name>A0A232M6P7_9EURO</name>
<accession>A0A232M6P7</accession>
<comment type="caution">
    <text evidence="1">The sequence shown here is derived from an EMBL/GenBank/DDBJ whole genome shotgun (WGS) entry which is preliminary data.</text>
</comment>
<protein>
    <recommendedName>
        <fullName evidence="3">Fe2OG dioxygenase domain-containing protein</fullName>
    </recommendedName>
</protein>
<dbReference type="Proteomes" id="UP000243515">
    <property type="component" value="Unassembled WGS sequence"/>
</dbReference>